<gene>
    <name evidence="3" type="ORF">BT96DRAFT_851256</name>
</gene>
<evidence type="ECO:0000259" key="2">
    <source>
        <dbReference type="Pfam" id="PF20152"/>
    </source>
</evidence>
<dbReference type="AlphaFoldDB" id="A0A6A4IDN0"/>
<protein>
    <recommendedName>
        <fullName evidence="2">DUF6534 domain-containing protein</fullName>
    </recommendedName>
</protein>
<feature type="transmembrane region" description="Helical" evidence="1">
    <location>
        <begin position="126"/>
        <end position="149"/>
    </location>
</feature>
<keyword evidence="1" id="KW-0472">Membrane</keyword>
<evidence type="ECO:0000313" key="4">
    <source>
        <dbReference type="Proteomes" id="UP000799118"/>
    </source>
</evidence>
<dbReference type="Proteomes" id="UP000799118">
    <property type="component" value="Unassembled WGS sequence"/>
</dbReference>
<reference evidence="3" key="1">
    <citation type="journal article" date="2019" name="Environ. Microbiol.">
        <title>Fungal ecological strategies reflected in gene transcription - a case study of two litter decomposers.</title>
        <authorList>
            <person name="Barbi F."/>
            <person name="Kohler A."/>
            <person name="Barry K."/>
            <person name="Baskaran P."/>
            <person name="Daum C."/>
            <person name="Fauchery L."/>
            <person name="Ihrmark K."/>
            <person name="Kuo A."/>
            <person name="LaButti K."/>
            <person name="Lipzen A."/>
            <person name="Morin E."/>
            <person name="Grigoriev I.V."/>
            <person name="Henrissat B."/>
            <person name="Lindahl B."/>
            <person name="Martin F."/>
        </authorList>
    </citation>
    <scope>NUCLEOTIDE SEQUENCE</scope>
    <source>
        <strain evidence="3">JB14</strain>
    </source>
</reference>
<evidence type="ECO:0000256" key="1">
    <source>
        <dbReference type="SAM" id="Phobius"/>
    </source>
</evidence>
<feature type="transmembrane region" description="Helical" evidence="1">
    <location>
        <begin position="235"/>
        <end position="255"/>
    </location>
</feature>
<dbReference type="PANTHER" id="PTHR40465">
    <property type="entry name" value="CHROMOSOME 1, WHOLE GENOME SHOTGUN SEQUENCE"/>
    <property type="match status" value="1"/>
</dbReference>
<evidence type="ECO:0000313" key="3">
    <source>
        <dbReference type="EMBL" id="KAE9406914.1"/>
    </source>
</evidence>
<feature type="transmembrane region" description="Helical" evidence="1">
    <location>
        <begin position="92"/>
        <end position="114"/>
    </location>
</feature>
<dbReference type="OrthoDB" id="3263055at2759"/>
<feature type="transmembrane region" description="Helical" evidence="1">
    <location>
        <begin position="169"/>
        <end position="188"/>
    </location>
</feature>
<organism evidence="3 4">
    <name type="scientific">Gymnopus androsaceus JB14</name>
    <dbReference type="NCBI Taxonomy" id="1447944"/>
    <lineage>
        <taxon>Eukaryota</taxon>
        <taxon>Fungi</taxon>
        <taxon>Dikarya</taxon>
        <taxon>Basidiomycota</taxon>
        <taxon>Agaricomycotina</taxon>
        <taxon>Agaricomycetes</taxon>
        <taxon>Agaricomycetidae</taxon>
        <taxon>Agaricales</taxon>
        <taxon>Marasmiineae</taxon>
        <taxon>Omphalotaceae</taxon>
        <taxon>Gymnopus</taxon>
    </lineage>
</organism>
<feature type="domain" description="DUF6534" evidence="2">
    <location>
        <begin position="173"/>
        <end position="260"/>
    </location>
</feature>
<feature type="transmembrane region" description="Helical" evidence="1">
    <location>
        <begin position="20"/>
        <end position="44"/>
    </location>
</feature>
<proteinExistence type="predicted"/>
<dbReference type="Pfam" id="PF20152">
    <property type="entry name" value="DUF6534"/>
    <property type="match status" value="1"/>
</dbReference>
<name>A0A6A4IDN0_9AGAR</name>
<accession>A0A6A4IDN0</accession>
<dbReference type="EMBL" id="ML769399">
    <property type="protein sequence ID" value="KAE9406914.1"/>
    <property type="molecule type" value="Genomic_DNA"/>
</dbReference>
<keyword evidence="4" id="KW-1185">Reference proteome</keyword>
<feature type="transmembrane region" description="Helical" evidence="1">
    <location>
        <begin position="56"/>
        <end position="80"/>
    </location>
</feature>
<feature type="transmembrane region" description="Helical" evidence="1">
    <location>
        <begin position="208"/>
        <end position="229"/>
    </location>
</feature>
<sequence length="321" mass="35394">MPATLQPLGEHQPLDNTMGAMLLGILASAILYGVSLVQAFFYFTRYRNDAWYLKSLVAATVFLDTLHLAFITHTIYFYLITRYYDNAQLNLMVWYVAAEAVPTGVTGALVQTFYTIRVWRLSKGNNFLAVLIMLIVLAQTGCGTAWVIVSLQLSTFQQLLGISSLTMSINALSTAADVIIAASLCFLLQRSRTGFKHSDTMINRLILFGVNSGLATSLCAVASLISLIASPDTLLYAPFYFCIGRLYSNSLLATLNARKHIRNGVDDTDRMISLSQVTREQNSATNSKTQSGRSQNIAIRIDTEQEYTTDDKVGENSGVTF</sequence>
<dbReference type="PANTHER" id="PTHR40465:SF1">
    <property type="entry name" value="DUF6534 DOMAIN-CONTAINING PROTEIN"/>
    <property type="match status" value="1"/>
</dbReference>
<dbReference type="InterPro" id="IPR045339">
    <property type="entry name" value="DUF6534"/>
</dbReference>
<keyword evidence="1" id="KW-1133">Transmembrane helix</keyword>
<keyword evidence="1" id="KW-0812">Transmembrane</keyword>